<comment type="caution">
    <text evidence="2">The sequence shown here is derived from an EMBL/GenBank/DDBJ whole genome shotgun (WGS) entry which is preliminary data.</text>
</comment>
<proteinExistence type="predicted"/>
<evidence type="ECO:0000313" key="3">
    <source>
        <dbReference type="Proteomes" id="UP000828390"/>
    </source>
</evidence>
<dbReference type="AlphaFoldDB" id="A0A9D4E1J9"/>
<name>A0A9D4E1J9_DREPO</name>
<reference evidence="2" key="1">
    <citation type="journal article" date="2019" name="bioRxiv">
        <title>The Genome of the Zebra Mussel, Dreissena polymorpha: A Resource for Invasive Species Research.</title>
        <authorList>
            <person name="McCartney M.A."/>
            <person name="Auch B."/>
            <person name="Kono T."/>
            <person name="Mallez S."/>
            <person name="Zhang Y."/>
            <person name="Obille A."/>
            <person name="Becker A."/>
            <person name="Abrahante J.E."/>
            <person name="Garbe J."/>
            <person name="Badalamenti J.P."/>
            <person name="Herman A."/>
            <person name="Mangelson H."/>
            <person name="Liachko I."/>
            <person name="Sullivan S."/>
            <person name="Sone E.D."/>
            <person name="Koren S."/>
            <person name="Silverstein K.A.T."/>
            <person name="Beckman K.B."/>
            <person name="Gohl D.M."/>
        </authorList>
    </citation>
    <scope>NUCLEOTIDE SEQUENCE</scope>
    <source>
        <strain evidence="2">Duluth1</strain>
        <tissue evidence="2">Whole animal</tissue>
    </source>
</reference>
<feature type="region of interest" description="Disordered" evidence="1">
    <location>
        <begin position="31"/>
        <end position="61"/>
    </location>
</feature>
<sequence>MPRRLPYSLRRCQTLPDCAKRSPRQYQTLVDTPRQSTTVPRGLPDSLRRCQTLPDGAKRSP</sequence>
<dbReference type="Proteomes" id="UP000828390">
    <property type="component" value="Unassembled WGS sequence"/>
</dbReference>
<protein>
    <submittedName>
        <fullName evidence="2">Uncharacterized protein</fullName>
    </submittedName>
</protein>
<gene>
    <name evidence="2" type="ORF">DPMN_172064</name>
</gene>
<organism evidence="2 3">
    <name type="scientific">Dreissena polymorpha</name>
    <name type="common">Zebra mussel</name>
    <name type="synonym">Mytilus polymorpha</name>
    <dbReference type="NCBI Taxonomy" id="45954"/>
    <lineage>
        <taxon>Eukaryota</taxon>
        <taxon>Metazoa</taxon>
        <taxon>Spiralia</taxon>
        <taxon>Lophotrochozoa</taxon>
        <taxon>Mollusca</taxon>
        <taxon>Bivalvia</taxon>
        <taxon>Autobranchia</taxon>
        <taxon>Heteroconchia</taxon>
        <taxon>Euheterodonta</taxon>
        <taxon>Imparidentia</taxon>
        <taxon>Neoheterodontei</taxon>
        <taxon>Myida</taxon>
        <taxon>Dreissenoidea</taxon>
        <taxon>Dreissenidae</taxon>
        <taxon>Dreissena</taxon>
    </lineage>
</organism>
<dbReference type="EMBL" id="JAIWYP010000009">
    <property type="protein sequence ID" value="KAH3770771.1"/>
    <property type="molecule type" value="Genomic_DNA"/>
</dbReference>
<reference evidence="2" key="2">
    <citation type="submission" date="2020-11" db="EMBL/GenBank/DDBJ databases">
        <authorList>
            <person name="McCartney M.A."/>
            <person name="Auch B."/>
            <person name="Kono T."/>
            <person name="Mallez S."/>
            <person name="Becker A."/>
            <person name="Gohl D.M."/>
            <person name="Silverstein K.A.T."/>
            <person name="Koren S."/>
            <person name="Bechman K.B."/>
            <person name="Herman A."/>
            <person name="Abrahante J.E."/>
            <person name="Garbe J."/>
        </authorList>
    </citation>
    <scope>NUCLEOTIDE SEQUENCE</scope>
    <source>
        <strain evidence="2">Duluth1</strain>
        <tissue evidence="2">Whole animal</tissue>
    </source>
</reference>
<keyword evidence="3" id="KW-1185">Reference proteome</keyword>
<evidence type="ECO:0000313" key="2">
    <source>
        <dbReference type="EMBL" id="KAH3770771.1"/>
    </source>
</evidence>
<accession>A0A9D4E1J9</accession>
<evidence type="ECO:0000256" key="1">
    <source>
        <dbReference type="SAM" id="MobiDB-lite"/>
    </source>
</evidence>